<proteinExistence type="inferred from homology"/>
<evidence type="ECO:0000256" key="2">
    <source>
        <dbReference type="ARBA" id="ARBA00022692"/>
    </source>
</evidence>
<feature type="transmembrane region" description="Helical" evidence="6">
    <location>
        <begin position="184"/>
        <end position="203"/>
    </location>
</feature>
<dbReference type="InterPro" id="IPR011923">
    <property type="entry name" value="RodA/MrdB"/>
</dbReference>
<keyword evidence="6" id="KW-0573">Peptidoglycan synthesis</keyword>
<keyword evidence="6" id="KW-0328">Glycosyltransferase</keyword>
<keyword evidence="6" id="KW-0808">Transferase</keyword>
<feature type="transmembrane region" description="Helical" evidence="6">
    <location>
        <begin position="339"/>
        <end position="361"/>
    </location>
</feature>
<evidence type="ECO:0000313" key="8">
    <source>
        <dbReference type="Proteomes" id="UP000287969"/>
    </source>
</evidence>
<evidence type="ECO:0000256" key="6">
    <source>
        <dbReference type="HAMAP-Rule" id="MF_02079"/>
    </source>
</evidence>
<dbReference type="EMBL" id="CP035282">
    <property type="protein sequence ID" value="QAT62443.1"/>
    <property type="molecule type" value="Genomic_DNA"/>
</dbReference>
<dbReference type="GO" id="GO:0015648">
    <property type="term" value="F:lipid-linked peptidoglycan transporter activity"/>
    <property type="evidence" value="ECO:0007669"/>
    <property type="project" value="TreeGrafter"/>
</dbReference>
<dbReference type="GO" id="GO:0071555">
    <property type="term" value="P:cell wall organization"/>
    <property type="evidence" value="ECO:0007669"/>
    <property type="project" value="UniProtKB-KW"/>
</dbReference>
<dbReference type="GO" id="GO:0005886">
    <property type="term" value="C:plasma membrane"/>
    <property type="evidence" value="ECO:0007669"/>
    <property type="project" value="UniProtKB-SubCell"/>
</dbReference>
<comment type="similarity">
    <text evidence="6">Belongs to the SEDS family. MrdB/RodA subfamily.</text>
</comment>
<dbReference type="GO" id="GO:0008360">
    <property type="term" value="P:regulation of cell shape"/>
    <property type="evidence" value="ECO:0007669"/>
    <property type="project" value="UniProtKB-KW"/>
</dbReference>
<dbReference type="EC" id="2.4.99.28" evidence="6"/>
<feature type="transmembrane region" description="Helical" evidence="6">
    <location>
        <begin position="138"/>
        <end position="156"/>
    </location>
</feature>
<keyword evidence="5 6" id="KW-0472">Membrane</keyword>
<keyword evidence="2 6" id="KW-0812">Transmembrane</keyword>
<evidence type="ECO:0000313" key="7">
    <source>
        <dbReference type="EMBL" id="QAT62443.1"/>
    </source>
</evidence>
<dbReference type="HAMAP" id="MF_02079">
    <property type="entry name" value="PGT_RodA"/>
    <property type="match status" value="1"/>
</dbReference>
<keyword evidence="8" id="KW-1185">Reference proteome</keyword>
<dbReference type="InterPro" id="IPR001182">
    <property type="entry name" value="FtsW/RodA"/>
</dbReference>
<reference evidence="8" key="1">
    <citation type="submission" date="2019-01" db="EMBL/GenBank/DDBJ databases">
        <title>Draft genomes of a novel of Sporanaerobacter strains.</title>
        <authorList>
            <person name="Ma S."/>
        </authorList>
    </citation>
    <scope>NUCLEOTIDE SEQUENCE [LARGE SCALE GENOMIC DNA]</scope>
    <source>
        <strain evidence="8">NJN-17</strain>
    </source>
</reference>
<feature type="transmembrane region" description="Helical" evidence="6">
    <location>
        <begin position="76"/>
        <end position="93"/>
    </location>
</feature>
<feature type="transmembrane region" description="Helical" evidence="6">
    <location>
        <begin position="263"/>
        <end position="289"/>
    </location>
</feature>
<comment type="catalytic activity">
    <reaction evidence="6">
        <text>[GlcNAc-(1-&gt;4)-Mur2Ac(oyl-L-Ala-gamma-D-Glu-L-Lys-D-Ala-D-Ala)](n)-di-trans,octa-cis-undecaprenyl diphosphate + beta-D-GlcNAc-(1-&gt;4)-Mur2Ac(oyl-L-Ala-gamma-D-Glu-L-Lys-D-Ala-D-Ala)-di-trans,octa-cis-undecaprenyl diphosphate = [GlcNAc-(1-&gt;4)-Mur2Ac(oyl-L-Ala-gamma-D-Glu-L-Lys-D-Ala-D-Ala)](n+1)-di-trans,octa-cis-undecaprenyl diphosphate + di-trans,octa-cis-undecaprenyl diphosphate + H(+)</text>
        <dbReference type="Rhea" id="RHEA:23708"/>
        <dbReference type="Rhea" id="RHEA-COMP:9602"/>
        <dbReference type="Rhea" id="RHEA-COMP:9603"/>
        <dbReference type="ChEBI" id="CHEBI:15378"/>
        <dbReference type="ChEBI" id="CHEBI:58405"/>
        <dbReference type="ChEBI" id="CHEBI:60033"/>
        <dbReference type="ChEBI" id="CHEBI:78435"/>
        <dbReference type="EC" id="2.4.99.28"/>
    </reaction>
</comment>
<comment type="pathway">
    <text evidence="6">Cell wall biogenesis; peptidoglycan biosynthesis.</text>
</comment>
<name>A0A410QEJ1_9FIRM</name>
<feature type="transmembrane region" description="Helical" evidence="6">
    <location>
        <begin position="161"/>
        <end position="178"/>
    </location>
</feature>
<dbReference type="OrthoDB" id="9812661at2"/>
<organism evidence="7 8">
    <name type="scientific">Acidilutibacter cellobiosedens</name>
    <dbReference type="NCBI Taxonomy" id="2507161"/>
    <lineage>
        <taxon>Bacteria</taxon>
        <taxon>Bacillati</taxon>
        <taxon>Bacillota</taxon>
        <taxon>Tissierellia</taxon>
        <taxon>Tissierellales</taxon>
        <taxon>Acidilutibacteraceae</taxon>
        <taxon>Acidilutibacter</taxon>
    </lineage>
</organism>
<keyword evidence="4 6" id="KW-1133">Transmembrane helix</keyword>
<dbReference type="Proteomes" id="UP000287969">
    <property type="component" value="Chromosome"/>
</dbReference>
<dbReference type="KEGG" id="spoa:EQM13_13150"/>
<comment type="function">
    <text evidence="6">Peptidoglycan polymerase that is essential for cell wall elongation.</text>
</comment>
<protein>
    <recommendedName>
        <fullName evidence="6">Peptidoglycan glycosyltransferase RodA</fullName>
        <shortName evidence="6">PGT</shortName>
        <ecNumber evidence="6">2.4.99.28</ecNumber>
    </recommendedName>
    <alternativeName>
        <fullName evidence="6">Cell elongation protein RodA</fullName>
    </alternativeName>
    <alternativeName>
        <fullName evidence="6">Cell wall polymerase</fullName>
    </alternativeName>
    <alternativeName>
        <fullName evidence="6">Peptidoglycan polymerase</fullName>
        <shortName evidence="6">PG polymerase</shortName>
    </alternativeName>
</protein>
<sequence>MLNFRKSIVKRFDFVLFITVILLCIYGLVMIASATKSFETSRFIKVQTISMILGIGCIIILVIMDYRILGKLYIPIYVFCNILLVAVLIFGTGDESWGARSWLSIGGFRFQPSEIVKIGLIISISKFIDNNKNDINNLWTLLKILLFAGVPIFLIYKQPDLGTALVFVFFIIIMLFIAGLNIKYFVYTIIAGVISLPILWFSLKRYQKNRILNFLNPQNDTSNTGYQAWQSKIAVGSGKILGRGLFNGVQTQFGFIPEKQTDLIFAVIGEELGLVGGLVLIVLFGIMMYRLVKIARNTTDLFGSLMVTGITAMLFFHIWENIGMTIGLMPITGIPLPFISYGGTFLLVNMISIGIALSVGVHKEGLNF</sequence>
<gene>
    <name evidence="6 7" type="primary">rodA</name>
    <name evidence="7" type="ORF">EQM13_13150</name>
</gene>
<dbReference type="Pfam" id="PF01098">
    <property type="entry name" value="FTSW_RODA_SPOVE"/>
    <property type="match status" value="1"/>
</dbReference>
<dbReference type="GO" id="GO:0009252">
    <property type="term" value="P:peptidoglycan biosynthetic process"/>
    <property type="evidence" value="ECO:0007669"/>
    <property type="project" value="UniProtKB-UniRule"/>
</dbReference>
<dbReference type="RefSeq" id="WP_128752939.1">
    <property type="nucleotide sequence ID" value="NZ_CP035282.1"/>
</dbReference>
<keyword evidence="6" id="KW-1003">Cell membrane</keyword>
<comment type="subcellular location">
    <subcellularLocation>
        <location evidence="6">Cell membrane</location>
        <topology evidence="6">Multi-pass membrane protein</topology>
    </subcellularLocation>
    <subcellularLocation>
        <location evidence="1">Membrane</location>
        <topology evidence="1">Multi-pass membrane protein</topology>
    </subcellularLocation>
</comment>
<feature type="transmembrane region" description="Helical" evidence="6">
    <location>
        <begin position="12"/>
        <end position="32"/>
    </location>
</feature>
<evidence type="ECO:0000256" key="3">
    <source>
        <dbReference type="ARBA" id="ARBA00022960"/>
    </source>
</evidence>
<dbReference type="UniPathway" id="UPA00219"/>
<evidence type="ECO:0000256" key="1">
    <source>
        <dbReference type="ARBA" id="ARBA00004141"/>
    </source>
</evidence>
<dbReference type="PANTHER" id="PTHR30474:SF1">
    <property type="entry name" value="PEPTIDOGLYCAN GLYCOSYLTRANSFERASE MRDB"/>
    <property type="match status" value="1"/>
</dbReference>
<evidence type="ECO:0000256" key="5">
    <source>
        <dbReference type="ARBA" id="ARBA00023136"/>
    </source>
</evidence>
<evidence type="ECO:0000256" key="4">
    <source>
        <dbReference type="ARBA" id="ARBA00022989"/>
    </source>
</evidence>
<feature type="transmembrane region" description="Helical" evidence="6">
    <location>
        <begin position="301"/>
        <end position="319"/>
    </location>
</feature>
<dbReference type="GO" id="GO:0008955">
    <property type="term" value="F:peptidoglycan glycosyltransferase activity"/>
    <property type="evidence" value="ECO:0007669"/>
    <property type="project" value="UniProtKB-UniRule"/>
</dbReference>
<keyword evidence="6" id="KW-0961">Cell wall biogenesis/degradation</keyword>
<dbReference type="GO" id="GO:0051301">
    <property type="term" value="P:cell division"/>
    <property type="evidence" value="ECO:0007669"/>
    <property type="project" value="InterPro"/>
</dbReference>
<accession>A0A410QEJ1</accession>
<feature type="transmembrane region" description="Helical" evidence="6">
    <location>
        <begin position="44"/>
        <end position="64"/>
    </location>
</feature>
<dbReference type="PANTHER" id="PTHR30474">
    <property type="entry name" value="CELL CYCLE PROTEIN"/>
    <property type="match status" value="1"/>
</dbReference>
<keyword evidence="3 6" id="KW-0133">Cell shape</keyword>
<dbReference type="AlphaFoldDB" id="A0A410QEJ1"/>
<dbReference type="GO" id="GO:0032153">
    <property type="term" value="C:cell division site"/>
    <property type="evidence" value="ECO:0007669"/>
    <property type="project" value="TreeGrafter"/>
</dbReference>
<dbReference type="NCBIfam" id="TIGR02210">
    <property type="entry name" value="rodA_shape"/>
    <property type="match status" value="1"/>
</dbReference>